<dbReference type="PROSITE" id="PS00108">
    <property type="entry name" value="PROTEIN_KINASE_ST"/>
    <property type="match status" value="1"/>
</dbReference>
<dbReference type="AlphaFoldDB" id="A0A5J4V1W2"/>
<dbReference type="EMBL" id="SNRW01010795">
    <property type="protein sequence ID" value="KAA6376051.1"/>
    <property type="molecule type" value="Genomic_DNA"/>
</dbReference>
<evidence type="ECO:0000256" key="2">
    <source>
        <dbReference type="ARBA" id="ARBA00022741"/>
    </source>
</evidence>
<keyword evidence="2" id="KW-0547">Nucleotide-binding</keyword>
<evidence type="ECO:0000256" key="3">
    <source>
        <dbReference type="ARBA" id="ARBA00022777"/>
    </source>
</evidence>
<dbReference type="GO" id="GO:0005776">
    <property type="term" value="C:autophagosome"/>
    <property type="evidence" value="ECO:0007669"/>
    <property type="project" value="TreeGrafter"/>
</dbReference>
<dbReference type="GO" id="GO:0000407">
    <property type="term" value="C:phagophore assembly site"/>
    <property type="evidence" value="ECO:0007669"/>
    <property type="project" value="TreeGrafter"/>
</dbReference>
<dbReference type="SUPFAM" id="SSF56112">
    <property type="entry name" value="Protein kinase-like (PK-like)"/>
    <property type="match status" value="1"/>
</dbReference>
<dbReference type="GO" id="GO:0004674">
    <property type="term" value="F:protein serine/threonine kinase activity"/>
    <property type="evidence" value="ECO:0007669"/>
    <property type="project" value="InterPro"/>
</dbReference>
<dbReference type="SMART" id="SM00220">
    <property type="entry name" value="S_TKc"/>
    <property type="match status" value="1"/>
</dbReference>
<dbReference type="InterPro" id="IPR000719">
    <property type="entry name" value="Prot_kinase_dom"/>
</dbReference>
<dbReference type="InterPro" id="IPR011009">
    <property type="entry name" value="Kinase-like_dom_sf"/>
</dbReference>
<keyword evidence="1" id="KW-0808">Transferase</keyword>
<evidence type="ECO:0000259" key="5">
    <source>
        <dbReference type="PROSITE" id="PS50011"/>
    </source>
</evidence>
<dbReference type="OrthoDB" id="346907at2759"/>
<protein>
    <submittedName>
        <fullName evidence="6">Putative kinase domain protein</fullName>
    </submittedName>
</protein>
<dbReference type="Pfam" id="PF00069">
    <property type="entry name" value="Pkinase"/>
    <property type="match status" value="1"/>
</dbReference>
<dbReference type="GO" id="GO:0016020">
    <property type="term" value="C:membrane"/>
    <property type="evidence" value="ECO:0007669"/>
    <property type="project" value="TreeGrafter"/>
</dbReference>
<dbReference type="GO" id="GO:0010506">
    <property type="term" value="P:regulation of autophagy"/>
    <property type="evidence" value="ECO:0007669"/>
    <property type="project" value="InterPro"/>
</dbReference>
<keyword evidence="4" id="KW-0067">ATP-binding</keyword>
<keyword evidence="3 6" id="KW-0418">Kinase</keyword>
<dbReference type="Gene3D" id="1.10.510.10">
    <property type="entry name" value="Transferase(Phosphotransferase) domain 1"/>
    <property type="match status" value="1"/>
</dbReference>
<dbReference type="InterPro" id="IPR045269">
    <property type="entry name" value="Atg1-like"/>
</dbReference>
<dbReference type="GO" id="GO:0005829">
    <property type="term" value="C:cytosol"/>
    <property type="evidence" value="ECO:0007669"/>
    <property type="project" value="TreeGrafter"/>
</dbReference>
<evidence type="ECO:0000313" key="7">
    <source>
        <dbReference type="Proteomes" id="UP000324800"/>
    </source>
</evidence>
<dbReference type="PANTHER" id="PTHR24348">
    <property type="entry name" value="SERINE/THREONINE-PROTEIN KINASE UNC-51-RELATED"/>
    <property type="match status" value="1"/>
</dbReference>
<dbReference type="GO" id="GO:0005524">
    <property type="term" value="F:ATP binding"/>
    <property type="evidence" value="ECO:0007669"/>
    <property type="project" value="UniProtKB-KW"/>
</dbReference>
<reference evidence="6 7" key="1">
    <citation type="submission" date="2019-03" db="EMBL/GenBank/DDBJ databases">
        <title>Single cell metagenomics reveals metabolic interactions within the superorganism composed of flagellate Streblomastix strix and complex community of Bacteroidetes bacteria on its surface.</title>
        <authorList>
            <person name="Treitli S.C."/>
            <person name="Kolisko M."/>
            <person name="Husnik F."/>
            <person name="Keeling P."/>
            <person name="Hampl V."/>
        </authorList>
    </citation>
    <scope>NUCLEOTIDE SEQUENCE [LARGE SCALE GENOMIC DNA]</scope>
    <source>
        <strain evidence="6">ST1C</strain>
    </source>
</reference>
<gene>
    <name evidence="6" type="ORF">EZS28_028422</name>
</gene>
<sequence>MDKSTRSLTDSQNDMLILQQASCKYIAPLGLGAFGRVYQVDPGDGLIHAAKVMKKNDWNPREWQAARELAQNIGQHPNIIRYDGIFNAESYIVILMEYANMPSLSVLIDYSGQPLEEDVVIHLIWQLLQGVAAIHQSKLVHRDLKPENILLHNPGGDEVVLKISDFGLSRQLDDDQLARTHCGTPLHMAPEVLMKNGAFNNKADLWSVGVIIHPFQSKTLDELKKRVKQPPQKPTNLSNQCWELIQHLLCFDAKDRFSAEEALKHQFFAPIYWQ</sequence>
<dbReference type="InterPro" id="IPR008271">
    <property type="entry name" value="Ser/Thr_kinase_AS"/>
</dbReference>
<comment type="caution">
    <text evidence="6">The sequence shown here is derived from an EMBL/GenBank/DDBJ whole genome shotgun (WGS) entry which is preliminary data.</text>
</comment>
<proteinExistence type="predicted"/>
<evidence type="ECO:0000256" key="4">
    <source>
        <dbReference type="ARBA" id="ARBA00022840"/>
    </source>
</evidence>
<dbReference type="Proteomes" id="UP000324800">
    <property type="component" value="Unassembled WGS sequence"/>
</dbReference>
<evidence type="ECO:0000256" key="1">
    <source>
        <dbReference type="ARBA" id="ARBA00022679"/>
    </source>
</evidence>
<accession>A0A5J4V1W2</accession>
<name>A0A5J4V1W2_9EUKA</name>
<organism evidence="6 7">
    <name type="scientific">Streblomastix strix</name>
    <dbReference type="NCBI Taxonomy" id="222440"/>
    <lineage>
        <taxon>Eukaryota</taxon>
        <taxon>Metamonada</taxon>
        <taxon>Preaxostyla</taxon>
        <taxon>Oxymonadida</taxon>
        <taxon>Streblomastigidae</taxon>
        <taxon>Streblomastix</taxon>
    </lineage>
</organism>
<feature type="domain" description="Protein kinase" evidence="5">
    <location>
        <begin position="23"/>
        <end position="268"/>
    </location>
</feature>
<dbReference type="GO" id="GO:0000045">
    <property type="term" value="P:autophagosome assembly"/>
    <property type="evidence" value="ECO:0007669"/>
    <property type="project" value="TreeGrafter"/>
</dbReference>
<dbReference type="PANTHER" id="PTHR24348:SF22">
    <property type="entry name" value="NON-SPECIFIC SERINE_THREONINE PROTEIN KINASE"/>
    <property type="match status" value="1"/>
</dbReference>
<evidence type="ECO:0000313" key="6">
    <source>
        <dbReference type="EMBL" id="KAA6376051.1"/>
    </source>
</evidence>
<dbReference type="PROSITE" id="PS50011">
    <property type="entry name" value="PROTEIN_KINASE_DOM"/>
    <property type="match status" value="1"/>
</dbReference>